<evidence type="ECO:0000256" key="5">
    <source>
        <dbReference type="ARBA" id="ARBA00022737"/>
    </source>
</evidence>
<dbReference type="SMART" id="SM00046">
    <property type="entry name" value="DAGKc"/>
    <property type="match status" value="1"/>
</dbReference>
<dbReference type="InterPro" id="IPR016064">
    <property type="entry name" value="NAD/diacylglycerol_kinase_sf"/>
</dbReference>
<dbReference type="Pfam" id="PF00130">
    <property type="entry name" value="C1_1"/>
    <property type="match status" value="1"/>
</dbReference>
<evidence type="ECO:0000256" key="4">
    <source>
        <dbReference type="ARBA" id="ARBA00022723"/>
    </source>
</evidence>
<dbReference type="Pfam" id="PF00609">
    <property type="entry name" value="DAGK_acc"/>
    <property type="match status" value="1"/>
</dbReference>
<comment type="caution">
    <text evidence="14">The sequence shown here is derived from an EMBL/GenBank/DDBJ whole genome shotgun (WGS) entry which is preliminary data.</text>
</comment>
<keyword evidence="5" id="KW-0677">Repeat</keyword>
<evidence type="ECO:0000256" key="3">
    <source>
        <dbReference type="ARBA" id="ARBA00022679"/>
    </source>
</evidence>
<dbReference type="PANTHER" id="PTHR11255:SF118">
    <property type="entry name" value="DIACYLGLYCEROL KINASE EPSILON"/>
    <property type="match status" value="1"/>
</dbReference>
<dbReference type="Pfam" id="PF00781">
    <property type="entry name" value="DAGK_cat"/>
    <property type="match status" value="1"/>
</dbReference>
<sequence length="531" mass="59255">MWPLLVLISADFTTVILETLAFLVIFFLTLSVFNYFSSDVHISIRGFSNKHNWTQSQLSSKPCYCSVCESLLLTGSGAACDCCGVHADPGCIRIADKKLKCKALTSNDRSPMKHHWVKGNLSYDALCAGCDEECESEPGHLDWQCCWCQRAIHPACEKKVPLECDFGSFQSMIIPPNSIVVSRKRSVRTNFLLRAVNPPPWPVWVPLIVVGNRKSGNNDGDIILSYFRRLLNPAQVVDLTTRSPEAALEWCTLLGERKANVLVAGGDGTIGWVLNTIEKLQLKCDPPVAIMPLGTGNDLSRVLGWGKEFAKHVDLSIVLEQILKSSEIPLDRWLVEVSPTRHLGIKLSSKKIFMYNYFSIGVDAQVALDFHRTRESPFYLFSSRIFNKILYLGYGTQQAVERSCQDLEKRLDLFLDGKKMELPSIESVVILNIPSWGAGVHLWTMGDEDIPEQSISDGKLEVVALFSSFHIAQLQMGLSQPHRIGQASNIKIVLKSHAAVQVDGEPWQQPPGVINITFHNQATVLKYEKNS</sequence>
<dbReference type="Proteomes" id="UP001378592">
    <property type="component" value="Unassembled WGS sequence"/>
</dbReference>
<dbReference type="InterPro" id="IPR001206">
    <property type="entry name" value="Diacylglycerol_kinase_cat_dom"/>
</dbReference>
<dbReference type="SUPFAM" id="SSF57889">
    <property type="entry name" value="Cysteine-rich domain"/>
    <property type="match status" value="1"/>
</dbReference>
<dbReference type="InterPro" id="IPR046349">
    <property type="entry name" value="C1-like_sf"/>
</dbReference>
<evidence type="ECO:0000256" key="1">
    <source>
        <dbReference type="ARBA" id="ARBA00001383"/>
    </source>
</evidence>
<dbReference type="AlphaFoldDB" id="A0AAN9VSP0"/>
<dbReference type="GO" id="GO:0005524">
    <property type="term" value="F:ATP binding"/>
    <property type="evidence" value="ECO:0007669"/>
    <property type="project" value="UniProtKB-KW"/>
</dbReference>
<dbReference type="InterPro" id="IPR017438">
    <property type="entry name" value="ATP-NAD_kinase_N"/>
</dbReference>
<dbReference type="InterPro" id="IPR002219">
    <property type="entry name" value="PKC_DAG/PE"/>
</dbReference>
<evidence type="ECO:0000256" key="8">
    <source>
        <dbReference type="ARBA" id="ARBA00022833"/>
    </source>
</evidence>
<evidence type="ECO:0000256" key="11">
    <source>
        <dbReference type="SAM" id="Phobius"/>
    </source>
</evidence>
<feature type="domain" description="Phorbol-ester/DAG-type" evidence="12">
    <location>
        <begin position="113"/>
        <end position="164"/>
    </location>
</feature>
<evidence type="ECO:0000256" key="6">
    <source>
        <dbReference type="ARBA" id="ARBA00022741"/>
    </source>
</evidence>
<evidence type="ECO:0000313" key="15">
    <source>
        <dbReference type="Proteomes" id="UP001378592"/>
    </source>
</evidence>
<evidence type="ECO:0000256" key="9">
    <source>
        <dbReference type="ARBA" id="ARBA00022840"/>
    </source>
</evidence>
<dbReference type="Gene3D" id="3.40.50.10330">
    <property type="entry name" value="Probable inorganic polyphosphate/atp-NAD kinase, domain 1"/>
    <property type="match status" value="1"/>
</dbReference>
<gene>
    <name evidence="14" type="ORF">R5R35_002311</name>
</gene>
<keyword evidence="7 10" id="KW-0418">Kinase</keyword>
<evidence type="ECO:0000313" key="14">
    <source>
        <dbReference type="EMBL" id="KAK7869543.1"/>
    </source>
</evidence>
<keyword evidence="15" id="KW-1185">Reference proteome</keyword>
<evidence type="ECO:0000259" key="13">
    <source>
        <dbReference type="PROSITE" id="PS50146"/>
    </source>
</evidence>
<keyword evidence="8" id="KW-0862">Zinc</keyword>
<dbReference type="GO" id="GO:0016020">
    <property type="term" value="C:membrane"/>
    <property type="evidence" value="ECO:0007669"/>
    <property type="project" value="TreeGrafter"/>
</dbReference>
<reference evidence="14 15" key="1">
    <citation type="submission" date="2024-03" db="EMBL/GenBank/DDBJ databases">
        <title>The genome assembly and annotation of the cricket Gryllus longicercus Weissman &amp; Gray.</title>
        <authorList>
            <person name="Szrajer S."/>
            <person name="Gray D."/>
            <person name="Ylla G."/>
        </authorList>
    </citation>
    <scope>NUCLEOTIDE SEQUENCE [LARGE SCALE GENOMIC DNA]</scope>
    <source>
        <strain evidence="14">DAG 2021-001</strain>
        <tissue evidence="14">Whole body minus gut</tissue>
    </source>
</reference>
<keyword evidence="11" id="KW-0812">Transmembrane</keyword>
<evidence type="ECO:0000259" key="12">
    <source>
        <dbReference type="PROSITE" id="PS50081"/>
    </source>
</evidence>
<dbReference type="GO" id="GO:0007200">
    <property type="term" value="P:phospholipase C-activating G protein-coupled receptor signaling pathway"/>
    <property type="evidence" value="ECO:0007669"/>
    <property type="project" value="InterPro"/>
</dbReference>
<dbReference type="PROSITE" id="PS50146">
    <property type="entry name" value="DAGK"/>
    <property type="match status" value="1"/>
</dbReference>
<organism evidence="14 15">
    <name type="scientific">Gryllus longicercus</name>
    <dbReference type="NCBI Taxonomy" id="2509291"/>
    <lineage>
        <taxon>Eukaryota</taxon>
        <taxon>Metazoa</taxon>
        <taxon>Ecdysozoa</taxon>
        <taxon>Arthropoda</taxon>
        <taxon>Hexapoda</taxon>
        <taxon>Insecta</taxon>
        <taxon>Pterygota</taxon>
        <taxon>Neoptera</taxon>
        <taxon>Polyneoptera</taxon>
        <taxon>Orthoptera</taxon>
        <taxon>Ensifera</taxon>
        <taxon>Gryllidea</taxon>
        <taxon>Grylloidea</taxon>
        <taxon>Gryllidae</taxon>
        <taxon>Gryllinae</taxon>
        <taxon>Gryllus</taxon>
    </lineage>
</organism>
<dbReference type="Gene3D" id="2.60.200.40">
    <property type="match status" value="1"/>
</dbReference>
<evidence type="ECO:0000256" key="7">
    <source>
        <dbReference type="ARBA" id="ARBA00022777"/>
    </source>
</evidence>
<keyword evidence="9 10" id="KW-0067">ATP-binding</keyword>
<dbReference type="CDD" id="cd20801">
    <property type="entry name" value="C1_DGKepsilon_typeIII_rpt1"/>
    <property type="match status" value="1"/>
</dbReference>
<dbReference type="InterPro" id="IPR037607">
    <property type="entry name" value="DGK"/>
</dbReference>
<dbReference type="SMART" id="SM00045">
    <property type="entry name" value="DAGKa"/>
    <property type="match status" value="1"/>
</dbReference>
<keyword evidence="3 10" id="KW-0808">Transferase</keyword>
<dbReference type="GO" id="GO:0004143">
    <property type="term" value="F:ATP-dependent diacylglycerol kinase activity"/>
    <property type="evidence" value="ECO:0007669"/>
    <property type="project" value="UniProtKB-EC"/>
</dbReference>
<protein>
    <recommendedName>
        <fullName evidence="10">Diacylglycerol kinase</fullName>
        <shortName evidence="10">DAG kinase</shortName>
        <ecNumber evidence="10">2.7.1.107</ecNumber>
    </recommendedName>
</protein>
<dbReference type="PANTHER" id="PTHR11255">
    <property type="entry name" value="DIACYLGLYCEROL KINASE"/>
    <property type="match status" value="1"/>
</dbReference>
<feature type="domain" description="DAGKc" evidence="13">
    <location>
        <begin position="202"/>
        <end position="339"/>
    </location>
</feature>
<dbReference type="EMBL" id="JAZDUA010000073">
    <property type="protein sequence ID" value="KAK7869543.1"/>
    <property type="molecule type" value="Genomic_DNA"/>
</dbReference>
<dbReference type="PROSITE" id="PS00479">
    <property type="entry name" value="ZF_DAG_PE_1"/>
    <property type="match status" value="1"/>
</dbReference>
<name>A0AAN9VSP0_9ORTH</name>
<dbReference type="GO" id="GO:0046872">
    <property type="term" value="F:metal ion binding"/>
    <property type="evidence" value="ECO:0007669"/>
    <property type="project" value="UniProtKB-KW"/>
</dbReference>
<dbReference type="EC" id="2.7.1.107" evidence="10"/>
<comment type="catalytic activity">
    <reaction evidence="1 10">
        <text>a 1,2-diacyl-sn-glycerol + ATP = a 1,2-diacyl-sn-glycero-3-phosphate + ADP + H(+)</text>
        <dbReference type="Rhea" id="RHEA:10272"/>
        <dbReference type="ChEBI" id="CHEBI:15378"/>
        <dbReference type="ChEBI" id="CHEBI:17815"/>
        <dbReference type="ChEBI" id="CHEBI:30616"/>
        <dbReference type="ChEBI" id="CHEBI:58608"/>
        <dbReference type="ChEBI" id="CHEBI:456216"/>
        <dbReference type="EC" id="2.7.1.107"/>
    </reaction>
</comment>
<dbReference type="FunFam" id="2.60.200.40:FF:000019">
    <property type="entry name" value="Diacylglycerol kinase"/>
    <property type="match status" value="1"/>
</dbReference>
<dbReference type="Gene3D" id="3.30.60.20">
    <property type="match status" value="1"/>
</dbReference>
<comment type="similarity">
    <text evidence="2 10">Belongs to the eukaryotic diacylglycerol kinase family.</text>
</comment>
<keyword evidence="6 10" id="KW-0547">Nucleotide-binding</keyword>
<proteinExistence type="inferred from homology"/>
<accession>A0AAN9VSP0</accession>
<keyword evidence="4" id="KW-0479">Metal-binding</keyword>
<evidence type="ECO:0000256" key="10">
    <source>
        <dbReference type="RuleBase" id="RU361128"/>
    </source>
</evidence>
<dbReference type="SUPFAM" id="SSF111331">
    <property type="entry name" value="NAD kinase/diacylglycerol kinase-like"/>
    <property type="match status" value="1"/>
</dbReference>
<evidence type="ECO:0000256" key="2">
    <source>
        <dbReference type="ARBA" id="ARBA00009280"/>
    </source>
</evidence>
<keyword evidence="11" id="KW-1133">Transmembrane helix</keyword>
<feature type="domain" description="Phorbol-ester/DAG-type" evidence="12">
    <location>
        <begin position="50"/>
        <end position="101"/>
    </location>
</feature>
<feature type="transmembrane region" description="Helical" evidence="11">
    <location>
        <begin position="12"/>
        <end position="36"/>
    </location>
</feature>
<dbReference type="SMART" id="SM00109">
    <property type="entry name" value="C1"/>
    <property type="match status" value="2"/>
</dbReference>
<keyword evidence="11" id="KW-0472">Membrane</keyword>
<dbReference type="InterPro" id="IPR000756">
    <property type="entry name" value="Diacylglycerol_kin_accessory"/>
</dbReference>
<dbReference type="PROSITE" id="PS50081">
    <property type="entry name" value="ZF_DAG_PE_2"/>
    <property type="match status" value="2"/>
</dbReference>